<keyword evidence="1" id="KW-1133">Transmembrane helix</keyword>
<keyword evidence="1" id="KW-0472">Membrane</keyword>
<dbReference type="OrthoDB" id="2663350at2"/>
<keyword evidence="1" id="KW-0812">Transmembrane</keyword>
<dbReference type="EMBL" id="QXJM01000027">
    <property type="protein sequence ID" value="RIE04370.1"/>
    <property type="molecule type" value="Genomic_DNA"/>
</dbReference>
<feature type="transmembrane region" description="Helical" evidence="1">
    <location>
        <begin position="52"/>
        <end position="76"/>
    </location>
</feature>
<accession>A0A398CQ82</accession>
<feature type="transmembrane region" description="Helical" evidence="1">
    <location>
        <begin position="164"/>
        <end position="184"/>
    </location>
</feature>
<sequence>MNRTASIIRMHTNDRFFWLYLPLIILGSSFFINLIISALIDEEGGLYTGGLASIYVYTGIISMITVSQTFPFALGFSVTRKDYFFGTAATAVLVSVITGAILYLLSTLENATSGWGVKLHYFHLPYFSDGPIYEQLSVSFLNMLHLYFLGFVLASLFRRFGRKGISIFFLLLLVVGTTLGYAVVYLEWYKPIGDWLSDQTALGLSAWLIPLILLYGAASYRMLRNSTV</sequence>
<name>A0A398CQ82_9BACL</name>
<dbReference type="Proteomes" id="UP000266340">
    <property type="component" value="Unassembled WGS sequence"/>
</dbReference>
<organism evidence="2 3">
    <name type="scientific">Cohnella faecalis</name>
    <dbReference type="NCBI Taxonomy" id="2315694"/>
    <lineage>
        <taxon>Bacteria</taxon>
        <taxon>Bacillati</taxon>
        <taxon>Bacillota</taxon>
        <taxon>Bacilli</taxon>
        <taxon>Bacillales</taxon>
        <taxon>Paenibacillaceae</taxon>
        <taxon>Cohnella</taxon>
    </lineage>
</organism>
<feature type="transmembrane region" description="Helical" evidence="1">
    <location>
        <begin position="136"/>
        <end position="157"/>
    </location>
</feature>
<gene>
    <name evidence="2" type="ORF">D3H35_07195</name>
</gene>
<dbReference type="AlphaFoldDB" id="A0A398CQ82"/>
<feature type="transmembrane region" description="Helical" evidence="1">
    <location>
        <begin position="204"/>
        <end position="223"/>
    </location>
</feature>
<evidence type="ECO:0000313" key="3">
    <source>
        <dbReference type="Proteomes" id="UP000266340"/>
    </source>
</evidence>
<keyword evidence="3" id="KW-1185">Reference proteome</keyword>
<proteinExistence type="predicted"/>
<protein>
    <submittedName>
        <fullName evidence="2">Uncharacterized protein</fullName>
    </submittedName>
</protein>
<feature type="transmembrane region" description="Helical" evidence="1">
    <location>
        <begin position="16"/>
        <end position="40"/>
    </location>
</feature>
<dbReference type="RefSeq" id="WP_119148409.1">
    <property type="nucleotide sequence ID" value="NZ_JBHSOV010000042.1"/>
</dbReference>
<comment type="caution">
    <text evidence="2">The sequence shown here is derived from an EMBL/GenBank/DDBJ whole genome shotgun (WGS) entry which is preliminary data.</text>
</comment>
<feature type="transmembrane region" description="Helical" evidence="1">
    <location>
        <begin position="83"/>
        <end position="105"/>
    </location>
</feature>
<evidence type="ECO:0000313" key="2">
    <source>
        <dbReference type="EMBL" id="RIE04370.1"/>
    </source>
</evidence>
<reference evidence="2 3" key="1">
    <citation type="submission" date="2018-09" db="EMBL/GenBank/DDBJ databases">
        <title>Cohnella cavernae sp. nov., isolated from a karst cave.</title>
        <authorList>
            <person name="Zhu H."/>
        </authorList>
    </citation>
    <scope>NUCLEOTIDE SEQUENCE [LARGE SCALE GENOMIC DNA]</scope>
    <source>
        <strain evidence="2 3">K2E09-144</strain>
    </source>
</reference>
<evidence type="ECO:0000256" key="1">
    <source>
        <dbReference type="SAM" id="Phobius"/>
    </source>
</evidence>